<dbReference type="AlphaFoldDB" id="A0A8X6XS32"/>
<keyword evidence="2" id="KW-1185">Reference proteome</keyword>
<name>A0A8X6XS32_9ARAC</name>
<evidence type="ECO:0000313" key="1">
    <source>
        <dbReference type="EMBL" id="GFY58479.1"/>
    </source>
</evidence>
<sequence length="222" mass="25603">MSRWWEGMDWLKRPPEEWPKSNVTPDFDIINSEKRKTVISAANHEGASEEKYYNRFSSYDRLLRVTAWMYRFFTNCKIEKSNRIIGVLTLEEMNRAEIAVLKIVQKESFSGTDDKRLKAIQCYVDPNGILKTGLKEETQLRNRQPSTYPMGRGAPSFRNAITFRPFPHGEGFPVTAFSKDVRSVRLLVEDLRNASIAPGGQSGWPRHLHIPSVQRGSLRRNS</sequence>
<gene>
    <name evidence="1" type="primary">AVEN_2482_1</name>
    <name evidence="1" type="ORF">TNIN_34121</name>
</gene>
<dbReference type="Proteomes" id="UP000886998">
    <property type="component" value="Unassembled WGS sequence"/>
</dbReference>
<proteinExistence type="predicted"/>
<accession>A0A8X6XS32</accession>
<protein>
    <submittedName>
        <fullName evidence="1">Uncharacterized protein</fullName>
    </submittedName>
</protein>
<organism evidence="1 2">
    <name type="scientific">Trichonephila inaurata madagascariensis</name>
    <dbReference type="NCBI Taxonomy" id="2747483"/>
    <lineage>
        <taxon>Eukaryota</taxon>
        <taxon>Metazoa</taxon>
        <taxon>Ecdysozoa</taxon>
        <taxon>Arthropoda</taxon>
        <taxon>Chelicerata</taxon>
        <taxon>Arachnida</taxon>
        <taxon>Araneae</taxon>
        <taxon>Araneomorphae</taxon>
        <taxon>Entelegynae</taxon>
        <taxon>Araneoidea</taxon>
        <taxon>Nephilidae</taxon>
        <taxon>Trichonephila</taxon>
        <taxon>Trichonephila inaurata</taxon>
    </lineage>
</organism>
<comment type="caution">
    <text evidence="1">The sequence shown here is derived from an EMBL/GenBank/DDBJ whole genome shotgun (WGS) entry which is preliminary data.</text>
</comment>
<dbReference type="EMBL" id="BMAV01012110">
    <property type="protein sequence ID" value="GFY58479.1"/>
    <property type="molecule type" value="Genomic_DNA"/>
</dbReference>
<reference evidence="1" key="1">
    <citation type="submission" date="2020-08" db="EMBL/GenBank/DDBJ databases">
        <title>Multicomponent nature underlies the extraordinary mechanical properties of spider dragline silk.</title>
        <authorList>
            <person name="Kono N."/>
            <person name="Nakamura H."/>
            <person name="Mori M."/>
            <person name="Yoshida Y."/>
            <person name="Ohtoshi R."/>
            <person name="Malay A.D."/>
            <person name="Moran D.A.P."/>
            <person name="Tomita M."/>
            <person name="Numata K."/>
            <person name="Arakawa K."/>
        </authorList>
    </citation>
    <scope>NUCLEOTIDE SEQUENCE</scope>
</reference>
<evidence type="ECO:0000313" key="2">
    <source>
        <dbReference type="Proteomes" id="UP000886998"/>
    </source>
</evidence>
<dbReference type="OrthoDB" id="6424433at2759"/>